<dbReference type="AlphaFoldDB" id="A0A151LAH7"/>
<evidence type="ECO:0000313" key="5">
    <source>
        <dbReference type="Proteomes" id="UP000076004"/>
    </source>
</evidence>
<reference evidence="4 5" key="1">
    <citation type="journal article" date="2016" name="Nat. Commun.">
        <title>Genomes of cryptic chimpanzee Plasmodium species reveal key evolutionary events leading to human malaria.</title>
        <authorList>
            <person name="Sundararaman S.A."/>
            <person name="Plenderleith L.J."/>
            <person name="Liu W."/>
            <person name="Loy D.E."/>
            <person name="Learn G.H."/>
            <person name="Li Y."/>
            <person name="Shaw K.S."/>
            <person name="Ayouba A."/>
            <person name="Peeters M."/>
            <person name="Speede S."/>
            <person name="Shaw G.M."/>
            <person name="Bushman F.D."/>
            <person name="Brisson D."/>
            <person name="Rayner J.C."/>
            <person name="Sharp P.M."/>
            <person name="Hahn B.H."/>
        </authorList>
    </citation>
    <scope>NUCLEOTIDE SEQUENCE [LARGE SCALE GENOMIC DNA]</scope>
    <source>
        <strain evidence="4 5">SY75</strain>
    </source>
</reference>
<proteinExistence type="predicted"/>
<dbReference type="GO" id="GO:0015937">
    <property type="term" value="P:coenzyme A biosynthetic process"/>
    <property type="evidence" value="ECO:0007669"/>
    <property type="project" value="UniProtKB-KW"/>
</dbReference>
<dbReference type="Pfam" id="PF03630">
    <property type="entry name" value="Fumble"/>
    <property type="match status" value="2"/>
</dbReference>
<evidence type="ECO:0000256" key="1">
    <source>
        <dbReference type="ARBA" id="ARBA00022741"/>
    </source>
</evidence>
<keyword evidence="2" id="KW-0067">ATP-binding</keyword>
<keyword evidence="3" id="KW-0173">Coenzyme A biosynthesis</keyword>
<dbReference type="SUPFAM" id="SSF53067">
    <property type="entry name" value="Actin-like ATPase domain"/>
    <property type="match status" value="1"/>
</dbReference>
<dbReference type="GO" id="GO:0004594">
    <property type="term" value="F:pantothenate kinase activity"/>
    <property type="evidence" value="ECO:0007669"/>
    <property type="project" value="TreeGrafter"/>
</dbReference>
<accession>A0A151LAH7</accession>
<evidence type="ECO:0000256" key="3">
    <source>
        <dbReference type="ARBA" id="ARBA00022993"/>
    </source>
</evidence>
<keyword evidence="4" id="KW-0418">Kinase</keyword>
<keyword evidence="4" id="KW-0808">Transferase</keyword>
<dbReference type="GO" id="GO:0005524">
    <property type="term" value="F:ATP binding"/>
    <property type="evidence" value="ECO:0007669"/>
    <property type="project" value="UniProtKB-KW"/>
</dbReference>
<dbReference type="GO" id="GO:0005829">
    <property type="term" value="C:cytosol"/>
    <property type="evidence" value="ECO:0007669"/>
    <property type="project" value="TreeGrafter"/>
</dbReference>
<dbReference type="Gene3D" id="3.30.420.40">
    <property type="match status" value="2"/>
</dbReference>
<gene>
    <name evidence="4" type="ORF">PGSY75_1437400</name>
</gene>
<dbReference type="GO" id="GO:0005634">
    <property type="term" value="C:nucleus"/>
    <property type="evidence" value="ECO:0007669"/>
    <property type="project" value="TreeGrafter"/>
</dbReference>
<dbReference type="GeneID" id="29778664"/>
<dbReference type="InterPro" id="IPR043129">
    <property type="entry name" value="ATPase_NBD"/>
</dbReference>
<dbReference type="VEuPathDB" id="PlasmoDB:PGSY75_1437400"/>
<dbReference type="PANTHER" id="PTHR12280">
    <property type="entry name" value="PANTOTHENATE KINASE"/>
    <property type="match status" value="1"/>
</dbReference>
<dbReference type="Proteomes" id="UP000076004">
    <property type="component" value="Chromosome 14"/>
</dbReference>
<protein>
    <submittedName>
        <fullName evidence="4">Putative pantothenate kinase</fullName>
    </submittedName>
</protein>
<dbReference type="RefSeq" id="XP_018639436.1">
    <property type="nucleotide sequence ID" value="XM_018788064.1"/>
</dbReference>
<keyword evidence="1" id="KW-0547">Nucleotide-binding</keyword>
<evidence type="ECO:0000256" key="2">
    <source>
        <dbReference type="ARBA" id="ARBA00022840"/>
    </source>
</evidence>
<name>A0A151LAH7_9APIC</name>
<dbReference type="EMBL" id="LVLB01000015">
    <property type="protein sequence ID" value="KYN95970.1"/>
    <property type="molecule type" value="Genomic_DNA"/>
</dbReference>
<dbReference type="PANTHER" id="PTHR12280:SF20">
    <property type="entry name" value="4'-PHOSPHOPANTETHEINE PHOSPHATASE"/>
    <property type="match status" value="1"/>
</dbReference>
<organism evidence="4 5">
    <name type="scientific">Plasmodium gaboni</name>
    <dbReference type="NCBI Taxonomy" id="647221"/>
    <lineage>
        <taxon>Eukaryota</taxon>
        <taxon>Sar</taxon>
        <taxon>Alveolata</taxon>
        <taxon>Apicomplexa</taxon>
        <taxon>Aconoidasida</taxon>
        <taxon>Haemosporida</taxon>
        <taxon>Plasmodiidae</taxon>
        <taxon>Plasmodium</taxon>
        <taxon>Plasmodium (Laverania)</taxon>
    </lineage>
</organism>
<dbReference type="VEuPathDB" id="PlasmoDB:PGABG01_1436200"/>
<sequence>MGNTLGIECSFNSVHVTTVLINKKLIKQSNNDSITEKDIRQVEEKKLPKNVSITSNDNKINTNVYLSWLKEKYKREYINSVENISKSDDSNNCNDDYIKMKKNTFSYILDIQDIIDSDVQIFSLKKDSEKSVHTHISINELYKCFHEDDNLEKKFLKYLNFVKHHKLDNSQMDKIHIQNLYDDEIAEIYFWSFKLKYLDECILTYYKKNINNILINVTGKHKNLIKKKFLQITGKNNIFHHNEITCINNSICFLKKFMPTNLYYFTKSNEKNETASCASQNDEDNERKKKKKNLLYQSFINKEEVNKIKSYVIVNMKRAVCYHLVNEQNFIERIGTLYVGFKTVMGLFLLITGKPCSLQRICQLAKNGINTTFDMTVQDIYGTSYSNAGLCKDLTASFFGNAQHIENVKDIFNSYDDEKNINIKEEDDKLMNVYEYEVESSCYENVSNCMSTEISECEEIFGTEECIDFESEKNNNNYYMNKYFFLNKDKTKKLVVSNKNFKLHHNCKIPIFNYNSDSNCNYTSSFKIKEKIFKNNIEERENQEEGYLQKEDDIFDMNDIHKSFSIKNSLSDNEINIHEYHRTNYNLKKNKKIKKLFKKQYLNENGKMIHNIHSSIQKEVNSFILKNKNFFSYRTDDEQKVKEECESITEKNVSYETNNNKMDSKLKDKTLVKYNNKICDLSKSLLSMAIFTTVYLSYIHCNLYNVDHIFFTGYNFEDDVCTELFQIIINFLSHNRQKIYFAKISKYISSLGSAIELINWEEININN</sequence>
<evidence type="ECO:0000313" key="4">
    <source>
        <dbReference type="EMBL" id="KYN95970.1"/>
    </source>
</evidence>
<dbReference type="InterPro" id="IPR004567">
    <property type="entry name" value="Type_II_PanK"/>
</dbReference>
<comment type="caution">
    <text evidence="4">The sequence shown here is derived from an EMBL/GenBank/DDBJ whole genome shotgun (WGS) entry which is preliminary data.</text>
</comment>
<dbReference type="KEGG" id="pgab:PGSY75_1437400"/>